<evidence type="ECO:0000313" key="1">
    <source>
        <dbReference type="EMBL" id="WXA02001.1"/>
    </source>
</evidence>
<dbReference type="EMBL" id="CP136924">
    <property type="protein sequence ID" value="WXA02001.1"/>
    <property type="molecule type" value="Genomic_DNA"/>
</dbReference>
<protein>
    <submittedName>
        <fullName evidence="2">Uncharacterized protein</fullName>
    </submittedName>
</protein>
<dbReference type="EMBL" id="CP136925">
    <property type="protein sequence ID" value="WXA12838.1"/>
    <property type="molecule type" value="Genomic_DNA"/>
</dbReference>
<gene>
    <name evidence="2" type="ORF">R3L15_12010</name>
    <name evidence="1" type="ORF">R3L16_09580</name>
</gene>
<dbReference type="Proteomes" id="UP001368318">
    <property type="component" value="Chromosome"/>
</dbReference>
<dbReference type="AlphaFoldDB" id="A0AAU6P6F8"/>
<evidence type="ECO:0000313" key="3">
    <source>
        <dbReference type="Proteomes" id="UP001368318"/>
    </source>
</evidence>
<keyword evidence="3" id="KW-1185">Reference proteome</keyword>
<accession>A0AAU6P6F8</accession>
<organism evidence="2">
    <name type="scientific">Mangrovimonas cancribranchiae</name>
    <dbReference type="NCBI Taxonomy" id="3080055"/>
    <lineage>
        <taxon>Bacteria</taxon>
        <taxon>Pseudomonadati</taxon>
        <taxon>Bacteroidota</taxon>
        <taxon>Flavobacteriia</taxon>
        <taxon>Flavobacteriales</taxon>
        <taxon>Flavobacteriaceae</taxon>
        <taxon>Mangrovimonas</taxon>
    </lineage>
</organism>
<reference evidence="2 3" key="1">
    <citation type="submission" date="2023-10" db="EMBL/GenBank/DDBJ databases">
        <title>Culture-based analysis of two novel bacteria associated with mangrove crab gills.</title>
        <authorList>
            <person name="Yang X."/>
            <person name="Garuglieri E."/>
            <person name="Van Goethem M.W."/>
            <person name="Fusi M."/>
            <person name="Marasco R."/>
            <person name="Daffonchio D.G."/>
        </authorList>
    </citation>
    <scope>NUCLEOTIDE SEQUENCE</scope>
    <source>
        <strain evidence="2">UG2-1</strain>
        <strain evidence="1">UG2-2</strain>
        <strain evidence="3">UG2_2</strain>
    </source>
</reference>
<dbReference type="KEGG" id="mcaa:R3L15_12010"/>
<name>A0AAU6P6F8_9FLAO</name>
<sequence length="334" mass="39985">MKYLKCININKFIELTPFQQVQVFIENGFFEIENKHLEFVKNKINHLKQEGTLDSKLLITETDYIKWNKELGLEIAKHINDNIHNYNTSVFIELINDYESVIILNDTIDYKKSIIKDYLVKLHKEFYAIWCHSWGFEINPNSITLNGLKLWTEQVYSGLQFYDNHEEGNYILIRELLRDVKRDIIQYLINEGDSEFVTYQGFSAILHDYIKYKNKLNDEYNSLIHKEKAMHGESTPLNINKYPRVFKDISGLNLFINLVAKNPKPKKIDFTYYFEIFKTEKILIKKVKISDYIFFVNDYYPQISFNRLRKNDFKHEDYNKHLKALLKIQEKPTS</sequence>
<dbReference type="RefSeq" id="WP_338731952.1">
    <property type="nucleotide sequence ID" value="NZ_CP136924.1"/>
</dbReference>
<proteinExistence type="predicted"/>
<evidence type="ECO:0000313" key="2">
    <source>
        <dbReference type="EMBL" id="WXA12838.1"/>
    </source>
</evidence>